<organism evidence="2 3">
    <name type="scientific">Pseudoalteromonas luteoviolacea DSM 6061</name>
    <dbReference type="NCBI Taxonomy" id="1365250"/>
    <lineage>
        <taxon>Bacteria</taxon>
        <taxon>Pseudomonadati</taxon>
        <taxon>Pseudomonadota</taxon>
        <taxon>Gammaproteobacteria</taxon>
        <taxon>Alteromonadales</taxon>
        <taxon>Pseudoalteromonadaceae</taxon>
        <taxon>Pseudoalteromonas</taxon>
    </lineage>
</organism>
<dbReference type="RefSeq" id="WP_063365514.1">
    <property type="nucleotide sequence ID" value="NZ_AQHB01000027.1"/>
</dbReference>
<feature type="domain" description="YchJ-like middle NTF2-like" evidence="1">
    <location>
        <begin position="26"/>
        <end position="122"/>
    </location>
</feature>
<dbReference type="SUPFAM" id="SSF54427">
    <property type="entry name" value="NTF2-like"/>
    <property type="match status" value="1"/>
</dbReference>
<dbReference type="AlphaFoldDB" id="A0A166W9F3"/>
<dbReference type="Proteomes" id="UP000076643">
    <property type="component" value="Unassembled WGS sequence"/>
</dbReference>
<accession>A0A166W9F3</accession>
<name>A0A166W9F3_9GAMM</name>
<dbReference type="EMBL" id="AUYB01000109">
    <property type="protein sequence ID" value="KZN36253.1"/>
    <property type="molecule type" value="Genomic_DNA"/>
</dbReference>
<dbReference type="Pfam" id="PF17775">
    <property type="entry name" value="YchJ_M-like"/>
    <property type="match status" value="1"/>
</dbReference>
<evidence type="ECO:0000313" key="3">
    <source>
        <dbReference type="Proteomes" id="UP000076643"/>
    </source>
</evidence>
<protein>
    <recommendedName>
        <fullName evidence="1">YchJ-like middle NTF2-like domain-containing protein</fullName>
    </recommendedName>
</protein>
<dbReference type="InterPro" id="IPR032710">
    <property type="entry name" value="NTF2-like_dom_sf"/>
</dbReference>
<keyword evidence="3" id="KW-1185">Reference proteome</keyword>
<dbReference type="PANTHER" id="PTHR33747:SF1">
    <property type="entry name" value="ADENYLATE CYCLASE-ASSOCIATED CAP C-TERMINAL DOMAIN-CONTAINING PROTEIN"/>
    <property type="match status" value="1"/>
</dbReference>
<proteinExistence type="predicted"/>
<dbReference type="Pfam" id="PF02810">
    <property type="entry name" value="SEC-C"/>
    <property type="match status" value="1"/>
</dbReference>
<dbReference type="Gene3D" id="3.10.450.50">
    <property type="match status" value="1"/>
</dbReference>
<dbReference type="PATRIC" id="fig|1365250.3.peg.3162"/>
<dbReference type="InterPro" id="IPR048469">
    <property type="entry name" value="YchJ-like_M"/>
</dbReference>
<reference evidence="2 3" key="1">
    <citation type="submission" date="2013-07" db="EMBL/GenBank/DDBJ databases">
        <title>Comparative Genomic and Metabolomic Analysis of Twelve Strains of Pseudoalteromonas luteoviolacea.</title>
        <authorList>
            <person name="Vynne N.G."/>
            <person name="Mansson M."/>
            <person name="Gram L."/>
        </authorList>
    </citation>
    <scope>NUCLEOTIDE SEQUENCE [LARGE SCALE GENOMIC DNA]</scope>
    <source>
        <strain evidence="2 3">DSM 6061</strain>
    </source>
</reference>
<gene>
    <name evidence="2" type="ORF">N475_17810</name>
</gene>
<sequence>MCFCGHAQPFEQCCQLFISGQQYPDTAEQLMRSRYSAYRMKEANYIVQTYAQEKRNEHSEEEILLFANQVEFINLEIVDTGKDHRFQYVEFKASYLEGQQLSMLHERSRFIKEDGHWMYLDGELYPCEEKKVSRNDPCPCLSGKKFKKCHG</sequence>
<dbReference type="InterPro" id="IPR004027">
    <property type="entry name" value="SEC_C_motif"/>
</dbReference>
<evidence type="ECO:0000259" key="1">
    <source>
        <dbReference type="Pfam" id="PF17775"/>
    </source>
</evidence>
<comment type="caution">
    <text evidence="2">The sequence shown here is derived from an EMBL/GenBank/DDBJ whole genome shotgun (WGS) entry which is preliminary data.</text>
</comment>
<dbReference type="PANTHER" id="PTHR33747">
    <property type="entry name" value="UPF0225 PROTEIN SCO1677"/>
    <property type="match status" value="1"/>
</dbReference>
<dbReference type="SUPFAM" id="SSF103642">
    <property type="entry name" value="Sec-C motif"/>
    <property type="match status" value="1"/>
</dbReference>
<evidence type="ECO:0000313" key="2">
    <source>
        <dbReference type="EMBL" id="KZN36253.1"/>
    </source>
</evidence>